<dbReference type="Gene3D" id="3.80.10.10">
    <property type="entry name" value="Ribonuclease Inhibitor"/>
    <property type="match status" value="1"/>
</dbReference>
<dbReference type="AlphaFoldDB" id="A0AAI9XT55"/>
<gene>
    <name evidence="2" type="ORF">CMEL01_14010</name>
</gene>
<dbReference type="InterPro" id="IPR032675">
    <property type="entry name" value="LRR_dom_sf"/>
</dbReference>
<sequence>MTTSTSLEHLPTEILSQICIQLNEDGGSHILRLSLTSRRFRVITVPHIFERLSFMTPPYSNILDENTTDSRIGLLRTVVTNPKIAFEVKDIEGLFGGKGQMAKEDLDIIIRATNDFGITPPKALTRLYEQLRPLETVPDIQFGLNHGVCKHLSCFMTEMLVAHTPNLRSLEYNVHGCSNAFKTLEEAVRTHFRVPLLPNLIDAYIELNGPADQVNSLAEAAPALDSLWLRSVCGLQSGMQFNSVRVLILTQVDLSPAELKKLLSGFPGLKKFWFTSSYRLMRMGGTSQLCRPQEVVDALCGLNLGITELTLHFNSWDCHEPSQDSHIPLPGLLTSIQGLDKLEDLDFDGMCFWGRGYFLHGSPTYDPVKVQALARLLPCSLKKLTLTNLKNGPFYEDLEALPERVSEILPELRVLECGLRHGKKMPQDKLRYLTERFTAQGVKFQDSANIHSSDDEDSQITWA</sequence>
<dbReference type="CDD" id="cd09917">
    <property type="entry name" value="F-box_SF"/>
    <property type="match status" value="1"/>
</dbReference>
<dbReference type="InterPro" id="IPR001810">
    <property type="entry name" value="F-box_dom"/>
</dbReference>
<dbReference type="PROSITE" id="PS50181">
    <property type="entry name" value="FBOX"/>
    <property type="match status" value="1"/>
</dbReference>
<dbReference type="Pfam" id="PF12937">
    <property type="entry name" value="F-box-like"/>
    <property type="match status" value="1"/>
</dbReference>
<protein>
    <recommendedName>
        <fullName evidence="1">F-box domain-containing protein</fullName>
    </recommendedName>
</protein>
<keyword evidence="3" id="KW-1185">Reference proteome</keyword>
<name>A0AAI9XT55_9PEZI</name>
<accession>A0AAI9XT55</accession>
<evidence type="ECO:0000313" key="2">
    <source>
        <dbReference type="EMBL" id="KAK1462043.1"/>
    </source>
</evidence>
<organism evidence="2 3">
    <name type="scientific">Colletotrichum melonis</name>
    <dbReference type="NCBI Taxonomy" id="1209925"/>
    <lineage>
        <taxon>Eukaryota</taxon>
        <taxon>Fungi</taxon>
        <taxon>Dikarya</taxon>
        <taxon>Ascomycota</taxon>
        <taxon>Pezizomycotina</taxon>
        <taxon>Sordariomycetes</taxon>
        <taxon>Hypocreomycetidae</taxon>
        <taxon>Glomerellales</taxon>
        <taxon>Glomerellaceae</taxon>
        <taxon>Colletotrichum</taxon>
        <taxon>Colletotrichum acutatum species complex</taxon>
    </lineage>
</organism>
<evidence type="ECO:0000259" key="1">
    <source>
        <dbReference type="PROSITE" id="PS50181"/>
    </source>
</evidence>
<reference evidence="2 3" key="1">
    <citation type="submission" date="2016-10" db="EMBL/GenBank/DDBJ databases">
        <title>The genome sequence of Colletotrichum fioriniae PJ7.</title>
        <authorList>
            <person name="Baroncelli R."/>
        </authorList>
    </citation>
    <scope>NUCLEOTIDE SEQUENCE [LARGE SCALE GENOMIC DNA]</scope>
    <source>
        <strain evidence="2">Col 31</strain>
    </source>
</reference>
<dbReference type="EMBL" id="MLGG01000009">
    <property type="protein sequence ID" value="KAK1462043.1"/>
    <property type="molecule type" value="Genomic_DNA"/>
</dbReference>
<dbReference type="Proteomes" id="UP001239795">
    <property type="component" value="Unassembled WGS sequence"/>
</dbReference>
<comment type="caution">
    <text evidence="2">The sequence shown here is derived from an EMBL/GenBank/DDBJ whole genome shotgun (WGS) entry which is preliminary data.</text>
</comment>
<proteinExistence type="predicted"/>
<feature type="domain" description="F-box" evidence="1">
    <location>
        <begin position="4"/>
        <end position="52"/>
    </location>
</feature>
<evidence type="ECO:0000313" key="3">
    <source>
        <dbReference type="Proteomes" id="UP001239795"/>
    </source>
</evidence>